<feature type="transmembrane region" description="Helical" evidence="1">
    <location>
        <begin position="68"/>
        <end position="86"/>
    </location>
</feature>
<keyword evidence="1" id="KW-1133">Transmembrane helix</keyword>
<evidence type="ECO:0000313" key="2">
    <source>
        <dbReference type="EMBL" id="NDY95448.1"/>
    </source>
</evidence>
<protein>
    <submittedName>
        <fullName evidence="2">Uncharacterized protein</fullName>
    </submittedName>
</protein>
<organism evidence="2 3">
    <name type="scientific">Wenzhouxiangella limi</name>
    <dbReference type="NCBI Taxonomy" id="2707351"/>
    <lineage>
        <taxon>Bacteria</taxon>
        <taxon>Pseudomonadati</taxon>
        <taxon>Pseudomonadota</taxon>
        <taxon>Gammaproteobacteria</taxon>
        <taxon>Chromatiales</taxon>
        <taxon>Wenzhouxiangellaceae</taxon>
        <taxon>Wenzhouxiangella</taxon>
    </lineage>
</organism>
<keyword evidence="1" id="KW-0812">Transmembrane</keyword>
<dbReference type="RefSeq" id="WP_164210832.1">
    <property type="nucleotide sequence ID" value="NZ_JAAGSC010000039.1"/>
</dbReference>
<feature type="transmembrane region" description="Helical" evidence="1">
    <location>
        <begin position="35"/>
        <end position="56"/>
    </location>
</feature>
<feature type="transmembrane region" description="Helical" evidence="1">
    <location>
        <begin position="92"/>
        <end position="109"/>
    </location>
</feature>
<accession>A0A845UXM8</accession>
<keyword evidence="1" id="KW-0472">Membrane</keyword>
<name>A0A845UXM8_9GAMM</name>
<dbReference type="EMBL" id="JAAGSC010000039">
    <property type="protein sequence ID" value="NDY95448.1"/>
    <property type="molecule type" value="Genomic_DNA"/>
</dbReference>
<evidence type="ECO:0000256" key="1">
    <source>
        <dbReference type="SAM" id="Phobius"/>
    </source>
</evidence>
<sequence length="121" mass="12938">MSLPGPGLERRLTGLFGAALAGVVLYAGMKLMDPATPALIAAGLMVCAGTPLVFLLRLKKPATKEHPVIVSSLCGLGCVMIMVGVQRYGDEHQPLLAVALLVLIGWMLYQRRIWRASGPRD</sequence>
<gene>
    <name evidence="2" type="ORF">G3I74_06885</name>
</gene>
<proteinExistence type="predicted"/>
<dbReference type="AlphaFoldDB" id="A0A845UXM8"/>
<reference evidence="2 3" key="1">
    <citation type="submission" date="2020-02" db="EMBL/GenBank/DDBJ databases">
        <authorList>
            <person name="Zhang X.-Y."/>
        </authorList>
    </citation>
    <scope>NUCLEOTIDE SEQUENCE [LARGE SCALE GENOMIC DNA]</scope>
    <source>
        <strain evidence="2 3">C33</strain>
    </source>
</reference>
<dbReference type="Proteomes" id="UP000484885">
    <property type="component" value="Unassembled WGS sequence"/>
</dbReference>
<feature type="transmembrane region" description="Helical" evidence="1">
    <location>
        <begin position="12"/>
        <end position="29"/>
    </location>
</feature>
<evidence type="ECO:0000313" key="3">
    <source>
        <dbReference type="Proteomes" id="UP000484885"/>
    </source>
</evidence>
<comment type="caution">
    <text evidence="2">The sequence shown here is derived from an EMBL/GenBank/DDBJ whole genome shotgun (WGS) entry which is preliminary data.</text>
</comment>
<keyword evidence="3" id="KW-1185">Reference proteome</keyword>